<dbReference type="AlphaFoldDB" id="A0A2S2QSA4"/>
<keyword evidence="2 5" id="KW-0378">Hydrolase</keyword>
<dbReference type="Pfam" id="PF00089">
    <property type="entry name" value="Trypsin"/>
    <property type="match status" value="1"/>
</dbReference>
<dbReference type="PRINTS" id="PR00722">
    <property type="entry name" value="CHYMOTRYPSIN"/>
</dbReference>
<dbReference type="InterPro" id="IPR001314">
    <property type="entry name" value="Peptidase_S1A"/>
</dbReference>
<keyword evidence="1 5" id="KW-0645">Protease</keyword>
<name>A0A2S2QSA4_9HEMI</name>
<dbReference type="PROSITE" id="PS00135">
    <property type="entry name" value="TRYPSIN_SER"/>
    <property type="match status" value="1"/>
</dbReference>
<evidence type="ECO:0000256" key="5">
    <source>
        <dbReference type="RuleBase" id="RU363034"/>
    </source>
</evidence>
<evidence type="ECO:0000259" key="6">
    <source>
        <dbReference type="PROSITE" id="PS50240"/>
    </source>
</evidence>
<dbReference type="InterPro" id="IPR050127">
    <property type="entry name" value="Serine_Proteases_S1"/>
</dbReference>
<dbReference type="InterPro" id="IPR018114">
    <property type="entry name" value="TRYPSIN_HIS"/>
</dbReference>
<dbReference type="InterPro" id="IPR001254">
    <property type="entry name" value="Trypsin_dom"/>
</dbReference>
<dbReference type="OrthoDB" id="546450at2759"/>
<dbReference type="GO" id="GO:0005615">
    <property type="term" value="C:extracellular space"/>
    <property type="evidence" value="ECO:0007669"/>
    <property type="project" value="TreeGrafter"/>
</dbReference>
<dbReference type="GO" id="GO:0006508">
    <property type="term" value="P:proteolysis"/>
    <property type="evidence" value="ECO:0007669"/>
    <property type="project" value="UniProtKB-KW"/>
</dbReference>
<dbReference type="PANTHER" id="PTHR24264">
    <property type="entry name" value="TRYPSIN-RELATED"/>
    <property type="match status" value="1"/>
</dbReference>
<dbReference type="SUPFAM" id="SSF50494">
    <property type="entry name" value="Trypsin-like serine proteases"/>
    <property type="match status" value="1"/>
</dbReference>
<feature type="domain" description="Peptidase S1" evidence="6">
    <location>
        <begin position="1"/>
        <end position="215"/>
    </location>
</feature>
<dbReference type="PROSITE" id="PS00134">
    <property type="entry name" value="TRYPSIN_HIS"/>
    <property type="match status" value="1"/>
</dbReference>
<dbReference type="PROSITE" id="PS50240">
    <property type="entry name" value="TRYPSIN_DOM"/>
    <property type="match status" value="1"/>
</dbReference>
<evidence type="ECO:0000313" key="7">
    <source>
        <dbReference type="EMBL" id="MBY80012.1"/>
    </source>
</evidence>
<gene>
    <name evidence="7" type="primary">TRYP_3</name>
    <name evidence="7" type="ORF">g.175800</name>
</gene>
<dbReference type="PANTHER" id="PTHR24264:SF54">
    <property type="entry name" value="PEPTIDASE S1 DOMAIN-CONTAINING PROTEIN"/>
    <property type="match status" value="1"/>
</dbReference>
<dbReference type="SMART" id="SM00020">
    <property type="entry name" value="Tryp_SPc"/>
    <property type="match status" value="1"/>
</dbReference>
<dbReference type="InterPro" id="IPR033116">
    <property type="entry name" value="TRYPSIN_SER"/>
</dbReference>
<dbReference type="CDD" id="cd00190">
    <property type="entry name" value="Tryp_SPc"/>
    <property type="match status" value="1"/>
</dbReference>
<keyword evidence="3 5" id="KW-0720">Serine protease</keyword>
<keyword evidence="4" id="KW-1015">Disulfide bond</keyword>
<dbReference type="InterPro" id="IPR009003">
    <property type="entry name" value="Peptidase_S1_PA"/>
</dbReference>
<organism evidence="7">
    <name type="scientific">Sipha flava</name>
    <name type="common">yellow sugarcane aphid</name>
    <dbReference type="NCBI Taxonomy" id="143950"/>
    <lineage>
        <taxon>Eukaryota</taxon>
        <taxon>Metazoa</taxon>
        <taxon>Ecdysozoa</taxon>
        <taxon>Arthropoda</taxon>
        <taxon>Hexapoda</taxon>
        <taxon>Insecta</taxon>
        <taxon>Pterygota</taxon>
        <taxon>Neoptera</taxon>
        <taxon>Paraneoptera</taxon>
        <taxon>Hemiptera</taxon>
        <taxon>Sternorrhyncha</taxon>
        <taxon>Aphidomorpha</taxon>
        <taxon>Aphidoidea</taxon>
        <taxon>Aphididae</taxon>
        <taxon>Sipha</taxon>
    </lineage>
</organism>
<accession>A0A2S2QSA4</accession>
<evidence type="ECO:0000256" key="1">
    <source>
        <dbReference type="ARBA" id="ARBA00022670"/>
    </source>
</evidence>
<evidence type="ECO:0000256" key="2">
    <source>
        <dbReference type="ARBA" id="ARBA00022801"/>
    </source>
</evidence>
<dbReference type="Gene3D" id="2.40.10.10">
    <property type="entry name" value="Trypsin-like serine proteases"/>
    <property type="match status" value="1"/>
</dbReference>
<dbReference type="GO" id="GO:0004252">
    <property type="term" value="F:serine-type endopeptidase activity"/>
    <property type="evidence" value="ECO:0007669"/>
    <property type="project" value="InterPro"/>
</dbReference>
<dbReference type="EMBL" id="GGMS01010809">
    <property type="protein sequence ID" value="MBY80012.1"/>
    <property type="molecule type" value="Transcribed_RNA"/>
</dbReference>
<evidence type="ECO:0000256" key="3">
    <source>
        <dbReference type="ARBA" id="ARBA00022825"/>
    </source>
</evidence>
<dbReference type="FunFam" id="2.40.10.10:FF:000006">
    <property type="entry name" value="Serine proteinase stubble"/>
    <property type="match status" value="1"/>
</dbReference>
<evidence type="ECO:0000256" key="4">
    <source>
        <dbReference type="ARBA" id="ARBA00023157"/>
    </source>
</evidence>
<dbReference type="InterPro" id="IPR043504">
    <property type="entry name" value="Peptidase_S1_PA_chymotrypsin"/>
</dbReference>
<sequence length="222" mass="24343">MYEGHFHCGGSLINSDYVLTAAHCVRKLKKSRIRVVFGEHDQSITTDGETVTRVVSSIVRHRNFDVNSYNHDVALLRLRKSVSFSKSVRPICLPSATREPSGKLGTVVGWGRVSEGGNLADIVQEVQVPILSLAQCRASKYRPQRITANMICAGKGVEDSCQGDSGGPLLVNSDSDDKLEIVGIVSWGVGCGRPGYPGVYTRVTKYLDWIQKNMRDTCACIR</sequence>
<proteinExistence type="predicted"/>
<reference evidence="7" key="1">
    <citation type="submission" date="2018-04" db="EMBL/GenBank/DDBJ databases">
        <title>Transcriptome assembly of Sipha flava.</title>
        <authorList>
            <person name="Scully E.D."/>
            <person name="Geib S.M."/>
            <person name="Palmer N.A."/>
            <person name="Koch K."/>
            <person name="Bradshaw J."/>
            <person name="Heng-Moss T."/>
            <person name="Sarath G."/>
        </authorList>
    </citation>
    <scope>NUCLEOTIDE SEQUENCE</scope>
</reference>
<protein>
    <submittedName>
        <fullName evidence="7">Trypsin-1</fullName>
    </submittedName>
</protein>